<evidence type="ECO:0000313" key="2">
    <source>
        <dbReference type="Proteomes" id="UP000199437"/>
    </source>
</evidence>
<gene>
    <name evidence="1" type="ORF">SAMN05216290_0609</name>
</gene>
<name>A0A1I0MR31_9BACT</name>
<evidence type="ECO:0008006" key="3">
    <source>
        <dbReference type="Google" id="ProtNLM"/>
    </source>
</evidence>
<proteinExistence type="predicted"/>
<dbReference type="InterPro" id="IPR007358">
    <property type="entry name" value="Nucleoid_associated_NdpA"/>
</dbReference>
<dbReference type="Pfam" id="PF04245">
    <property type="entry name" value="NA37"/>
    <property type="match status" value="1"/>
</dbReference>
<dbReference type="AlphaFoldDB" id="A0A1I0MR31"/>
<accession>A0A1I0MR31</accession>
<reference evidence="2" key="1">
    <citation type="submission" date="2016-10" db="EMBL/GenBank/DDBJ databases">
        <authorList>
            <person name="Varghese N."/>
            <person name="Submissions S."/>
        </authorList>
    </citation>
    <scope>NUCLEOTIDE SEQUENCE [LARGE SCALE GENOMIC DNA]</scope>
    <source>
        <strain evidence="2">CGMCC 1.12402</strain>
    </source>
</reference>
<keyword evidence="2" id="KW-1185">Reference proteome</keyword>
<sequence length="345" mass="40210">MHVFRPGEFQKFIVHHIGNKSNGDGARFSETLTDTSRINGCLNQLIESNFKSEELYQFHFIHDVELNPMNHFASLVFQNSDSFIEQSKNIGRLLYDKSTHPQIKGGELCLFYLKDCQLNDDIVDCIGLFKSETKDTVLKIDVTNDGYGLTDVKGINTRKIDKGCLIFNTESQNGYLISLIDNTNRNTEAQYWKDDFLGIQNKKNEYHYTNQFLGLTKQFVTKELSGDNGIEKADQINYLNRSVEYFKNHECFDKTEFENQVFQNADVIESFNKFDQIYREQNEVTFSNEFGISKQAVKKQARSFKSVLKLDKNFHIYIHGNRDMIEQGVDSKGRKYYKIYYDEES</sequence>
<dbReference type="STRING" id="1267423.SAMN05216290_0609"/>
<dbReference type="GO" id="GO:0009295">
    <property type="term" value="C:nucleoid"/>
    <property type="evidence" value="ECO:0007669"/>
    <property type="project" value="InterPro"/>
</dbReference>
<organism evidence="1 2">
    <name type="scientific">Roseivirga pacifica</name>
    <dbReference type="NCBI Taxonomy" id="1267423"/>
    <lineage>
        <taxon>Bacteria</taxon>
        <taxon>Pseudomonadati</taxon>
        <taxon>Bacteroidota</taxon>
        <taxon>Cytophagia</taxon>
        <taxon>Cytophagales</taxon>
        <taxon>Roseivirgaceae</taxon>
        <taxon>Roseivirga</taxon>
    </lineage>
</organism>
<dbReference type="EMBL" id="FOIR01000001">
    <property type="protein sequence ID" value="SEV90747.1"/>
    <property type="molecule type" value="Genomic_DNA"/>
</dbReference>
<protein>
    <recommendedName>
        <fullName evidence="3">Nucleoid-associated protein</fullName>
    </recommendedName>
</protein>
<evidence type="ECO:0000313" key="1">
    <source>
        <dbReference type="EMBL" id="SEV90747.1"/>
    </source>
</evidence>
<dbReference type="GeneID" id="99985360"/>
<dbReference type="Proteomes" id="UP000199437">
    <property type="component" value="Unassembled WGS sequence"/>
</dbReference>
<dbReference type="OrthoDB" id="9153118at2"/>
<dbReference type="RefSeq" id="WP_090256911.1">
    <property type="nucleotide sequence ID" value="NZ_FOIR01000001.1"/>
</dbReference>